<dbReference type="Pfam" id="PF00176">
    <property type="entry name" value="SNF2-rel_dom"/>
    <property type="match status" value="1"/>
</dbReference>
<dbReference type="PROSITE" id="PS51194">
    <property type="entry name" value="HELICASE_CTER"/>
    <property type="match status" value="1"/>
</dbReference>
<keyword evidence="5" id="KW-0347">Helicase</keyword>
<dbReference type="GO" id="GO:0008270">
    <property type="term" value="F:zinc ion binding"/>
    <property type="evidence" value="ECO:0007669"/>
    <property type="project" value="UniProtKB-KW"/>
</dbReference>
<gene>
    <name evidence="11" type="ORF">H634G_00833</name>
</gene>
<dbReference type="CDD" id="cd18793">
    <property type="entry name" value="SF2_C_SNF"/>
    <property type="match status" value="1"/>
</dbReference>
<dbReference type="PROSITE" id="PS51192">
    <property type="entry name" value="HELICASE_ATP_BIND_1"/>
    <property type="match status" value="1"/>
</dbReference>
<keyword evidence="12" id="KW-1185">Reference proteome</keyword>
<dbReference type="InterPro" id="IPR027417">
    <property type="entry name" value="P-loop_NTPase"/>
</dbReference>
<feature type="domain" description="Helicase C-terminal" evidence="10">
    <location>
        <begin position="771"/>
        <end position="925"/>
    </location>
</feature>
<feature type="compositionally biased region" description="Basic and acidic residues" evidence="8">
    <location>
        <begin position="1"/>
        <end position="19"/>
    </location>
</feature>
<feature type="compositionally biased region" description="Polar residues" evidence="8">
    <location>
        <begin position="21"/>
        <end position="38"/>
    </location>
</feature>
<dbReference type="Proteomes" id="UP000054544">
    <property type="component" value="Unassembled WGS sequence"/>
</dbReference>
<feature type="region of interest" description="Disordered" evidence="8">
    <location>
        <begin position="1"/>
        <end position="165"/>
    </location>
</feature>
<feature type="compositionally biased region" description="Basic and acidic residues" evidence="8">
    <location>
        <begin position="118"/>
        <end position="135"/>
    </location>
</feature>
<evidence type="ECO:0000313" key="12">
    <source>
        <dbReference type="Proteomes" id="UP000054544"/>
    </source>
</evidence>
<evidence type="ECO:0000256" key="3">
    <source>
        <dbReference type="ARBA" id="ARBA00022771"/>
    </source>
</evidence>
<feature type="domain" description="Helicase ATP-binding" evidence="9">
    <location>
        <begin position="269"/>
        <end position="446"/>
    </location>
</feature>
<evidence type="ECO:0000256" key="2">
    <source>
        <dbReference type="ARBA" id="ARBA00022741"/>
    </source>
</evidence>
<keyword evidence="1" id="KW-0479">Metal-binding</keyword>
<dbReference type="InterPro" id="IPR000330">
    <property type="entry name" value="SNF2_N"/>
</dbReference>
<dbReference type="PROSITE" id="PS00518">
    <property type="entry name" value="ZF_RING_1"/>
    <property type="match status" value="1"/>
</dbReference>
<evidence type="ECO:0000313" key="11">
    <source>
        <dbReference type="EMBL" id="KJK84469.1"/>
    </source>
</evidence>
<accession>A0A0D9PDY7</accession>
<keyword evidence="2" id="KW-0547">Nucleotide-binding</keyword>
<reference evidence="12" key="1">
    <citation type="journal article" date="2014" name="BMC Genomics">
        <title>The genome sequence of the biocontrol fungus Metarhizium anisopliae and comparative genomics of Metarhizium species.</title>
        <authorList>
            <person name="Pattemore J.A."/>
            <person name="Hane J.K."/>
            <person name="Williams A.H."/>
            <person name="Wilson B.A."/>
            <person name="Stodart B.J."/>
            <person name="Ash G.J."/>
        </authorList>
    </citation>
    <scope>NUCLEOTIDE SEQUENCE [LARGE SCALE GENOMIC DNA]</scope>
    <source>
        <strain evidence="12">BRIP 53293</strain>
    </source>
</reference>
<dbReference type="PANTHER" id="PTHR45626:SF17">
    <property type="entry name" value="HELICASE-LIKE TRANSCRIPTION FACTOR"/>
    <property type="match status" value="1"/>
</dbReference>
<keyword evidence="3" id="KW-0863">Zinc-finger</keyword>
<dbReference type="STRING" id="1291518.A0A0D9PDY7"/>
<evidence type="ECO:0000256" key="1">
    <source>
        <dbReference type="ARBA" id="ARBA00022723"/>
    </source>
</evidence>
<feature type="compositionally biased region" description="Low complexity" evidence="8">
    <location>
        <begin position="51"/>
        <end position="63"/>
    </location>
</feature>
<evidence type="ECO:0000259" key="10">
    <source>
        <dbReference type="PROSITE" id="PS51194"/>
    </source>
</evidence>
<dbReference type="InterPro" id="IPR001650">
    <property type="entry name" value="Helicase_C-like"/>
</dbReference>
<dbReference type="GO" id="GO:0008094">
    <property type="term" value="F:ATP-dependent activity, acting on DNA"/>
    <property type="evidence" value="ECO:0007669"/>
    <property type="project" value="TreeGrafter"/>
</dbReference>
<organism evidence="11 12">
    <name type="scientific">Metarhizium anisopliae BRIP 53293</name>
    <dbReference type="NCBI Taxonomy" id="1291518"/>
    <lineage>
        <taxon>Eukaryota</taxon>
        <taxon>Fungi</taxon>
        <taxon>Dikarya</taxon>
        <taxon>Ascomycota</taxon>
        <taxon>Pezizomycotina</taxon>
        <taxon>Sordariomycetes</taxon>
        <taxon>Hypocreomycetidae</taxon>
        <taxon>Hypocreales</taxon>
        <taxon>Clavicipitaceae</taxon>
        <taxon>Metarhizium</taxon>
    </lineage>
</organism>
<feature type="compositionally biased region" description="Basic and acidic residues" evidence="8">
    <location>
        <begin position="145"/>
        <end position="156"/>
    </location>
</feature>
<dbReference type="Pfam" id="PF00271">
    <property type="entry name" value="Helicase_C"/>
    <property type="match status" value="1"/>
</dbReference>
<keyword evidence="4" id="KW-0378">Hydrolase</keyword>
<name>A0A0D9PDY7_METAN</name>
<dbReference type="GO" id="GO:0005524">
    <property type="term" value="F:ATP binding"/>
    <property type="evidence" value="ECO:0007669"/>
    <property type="project" value="UniProtKB-KW"/>
</dbReference>
<protein>
    <recommendedName>
        <fullName evidence="13">DNA repair protein</fullName>
    </recommendedName>
</protein>
<dbReference type="InterPro" id="IPR050628">
    <property type="entry name" value="SNF2_RAD54_helicase_TF"/>
</dbReference>
<dbReference type="InterPro" id="IPR017907">
    <property type="entry name" value="Znf_RING_CS"/>
</dbReference>
<dbReference type="GO" id="GO:0005634">
    <property type="term" value="C:nucleus"/>
    <property type="evidence" value="ECO:0007669"/>
    <property type="project" value="TreeGrafter"/>
</dbReference>
<dbReference type="Gene3D" id="3.40.50.10810">
    <property type="entry name" value="Tandem AAA-ATPase domain"/>
    <property type="match status" value="1"/>
</dbReference>
<dbReference type="SMART" id="SM00487">
    <property type="entry name" value="DEXDc"/>
    <property type="match status" value="1"/>
</dbReference>
<dbReference type="EMBL" id="KE384719">
    <property type="protein sequence ID" value="KJK84469.1"/>
    <property type="molecule type" value="Genomic_DNA"/>
</dbReference>
<dbReference type="InterPro" id="IPR049730">
    <property type="entry name" value="SNF2/RAD54-like_C"/>
</dbReference>
<evidence type="ECO:0008006" key="13">
    <source>
        <dbReference type="Google" id="ProtNLM"/>
    </source>
</evidence>
<dbReference type="InterPro" id="IPR038718">
    <property type="entry name" value="SNF2-like_sf"/>
</dbReference>
<evidence type="ECO:0000256" key="4">
    <source>
        <dbReference type="ARBA" id="ARBA00022801"/>
    </source>
</evidence>
<dbReference type="SMART" id="SM00490">
    <property type="entry name" value="HELICc"/>
    <property type="match status" value="1"/>
</dbReference>
<evidence type="ECO:0000256" key="7">
    <source>
        <dbReference type="ARBA" id="ARBA00022840"/>
    </source>
</evidence>
<feature type="region of interest" description="Disordered" evidence="8">
    <location>
        <begin position="522"/>
        <end position="553"/>
    </location>
</feature>
<dbReference type="AlphaFoldDB" id="A0A0D9PDY7"/>
<dbReference type="GO" id="GO:0016787">
    <property type="term" value="F:hydrolase activity"/>
    <property type="evidence" value="ECO:0007669"/>
    <property type="project" value="UniProtKB-KW"/>
</dbReference>
<evidence type="ECO:0000256" key="6">
    <source>
        <dbReference type="ARBA" id="ARBA00022833"/>
    </source>
</evidence>
<dbReference type="CDD" id="cd18008">
    <property type="entry name" value="DEXDc_SHPRH-like"/>
    <property type="match status" value="1"/>
</dbReference>
<dbReference type="GO" id="GO:0004386">
    <property type="term" value="F:helicase activity"/>
    <property type="evidence" value="ECO:0007669"/>
    <property type="project" value="UniProtKB-KW"/>
</dbReference>
<keyword evidence="7" id="KW-0067">ATP-binding</keyword>
<sequence>MAKADKTIETPISKHDLHDAQTLTETATRSAEKNSQYRNGARDMNEVQVKTEPGTEPGTAGTGNEEDNGLYSEEFSDSGTEGEHDSDFECSEDEREIKPRVAKTPAKPSRNRAAPAKTAREFIARLHRKQDDAVRKKQKQSQNKRKAEAIDEEASKRPKTINASSGSDLFASLTHPMFGGFGDGGPPAPAMPEIDAHTHQKQFALLRDSIPKGADTRRTKTQHRDLREAAKLFGYKKVKATSGNWLLQGMKTPLYGYQLTAAAWMLKRECDRAQPFGGMIADEMGIGKTITSLACVVGNPPEAEDLKTYTKGTLVIVPNVSIANQWREEVKKHCSDDFGKTVMIHQSKNQAPAVSYQNLMIVITTTNEVLAYYRRHQSGKEHEDEVLGFNWYRIILDEAHSMKNLKSLTKQSMCTLKAKHRWALTGTPLSNSATEFISYLRFIGFEVEERKKCFAKEYMDKNKANKKFEALISSFMYRRTQRDRFLGHPIVPIPRSETHDIWVPLTVEEEAIYIFMKELSPSDMTESDDEQDKTESEKEVVQQQQQQQRKRNMSLRRLISHPYNIERLLRNFEEAAQIQELRDSIQQVTGTQTVLQQILSQDEAKLSLERYKSGLTQMRTYTNTAFGGIFKFDEHLAAIQDELKLRDMECIKCQSSGPEMPMIIPKCDHIYCGHCYDQIIQSTRLCKTPNVVPLTCVADGCNMPFESAKKLKTMSAEVDEALRLGNHPDADDNKVTLARKKDQIGFFISSYTTPGFSMVPNSRLTTAMTVLLSWRADYPDDKIIVFTLNVTTAKVLGSMLKHARIGFVYYFGIMGDKKKKKALEMFKQSPTTNVFLSGLMSGGQSLNITCANRIIIIDPWWNVRSELQAAGRTSRIGQTKKCHVVRIFTSATTDARVAALQKSKSEEVDHALQDDGHVPQELDYQERLELFERTRG</sequence>
<dbReference type="InterPro" id="IPR014001">
    <property type="entry name" value="Helicase_ATP-bd"/>
</dbReference>
<evidence type="ECO:0000256" key="8">
    <source>
        <dbReference type="SAM" id="MobiDB-lite"/>
    </source>
</evidence>
<dbReference type="PANTHER" id="PTHR45626">
    <property type="entry name" value="TRANSCRIPTION TERMINATION FACTOR 2-RELATED"/>
    <property type="match status" value="1"/>
</dbReference>
<keyword evidence="6" id="KW-0862">Zinc</keyword>
<dbReference type="GO" id="GO:0006281">
    <property type="term" value="P:DNA repair"/>
    <property type="evidence" value="ECO:0007669"/>
    <property type="project" value="TreeGrafter"/>
</dbReference>
<evidence type="ECO:0000256" key="5">
    <source>
        <dbReference type="ARBA" id="ARBA00022806"/>
    </source>
</evidence>
<dbReference type="OrthoDB" id="448448at2759"/>
<evidence type="ECO:0000259" key="9">
    <source>
        <dbReference type="PROSITE" id="PS51192"/>
    </source>
</evidence>
<dbReference type="SUPFAM" id="SSF52540">
    <property type="entry name" value="P-loop containing nucleoside triphosphate hydrolases"/>
    <property type="match status" value="2"/>
</dbReference>
<dbReference type="Gene3D" id="3.40.50.300">
    <property type="entry name" value="P-loop containing nucleotide triphosphate hydrolases"/>
    <property type="match status" value="1"/>
</dbReference>
<proteinExistence type="predicted"/>